<keyword evidence="5 7" id="KW-0862">Zinc</keyword>
<feature type="binding site" evidence="7">
    <location>
        <position position="87"/>
    </location>
    <ligand>
        <name>Zn(2+)</name>
        <dbReference type="ChEBI" id="CHEBI:29105"/>
    </ligand>
</feature>
<dbReference type="InterPro" id="IPR005920">
    <property type="entry name" value="HutI"/>
</dbReference>
<dbReference type="Gene3D" id="2.30.40.10">
    <property type="entry name" value="Urease, subunit C, domain 1"/>
    <property type="match status" value="1"/>
</dbReference>
<feature type="binding site" evidence="7">
    <location>
        <position position="329"/>
    </location>
    <ligand>
        <name>Fe(3+)</name>
        <dbReference type="ChEBI" id="CHEBI:29034"/>
    </ligand>
</feature>
<dbReference type="GO" id="GO:0005506">
    <property type="term" value="F:iron ion binding"/>
    <property type="evidence" value="ECO:0007669"/>
    <property type="project" value="UniProtKB-UniRule"/>
</dbReference>
<dbReference type="GO" id="GO:0005737">
    <property type="term" value="C:cytoplasm"/>
    <property type="evidence" value="ECO:0007669"/>
    <property type="project" value="UniProtKB-SubCell"/>
</dbReference>
<evidence type="ECO:0000259" key="9">
    <source>
        <dbReference type="Pfam" id="PF01979"/>
    </source>
</evidence>
<accession>A0A4U1MIT5</accession>
<organism evidence="11 12">
    <name type="scientific">Guptibacillus hwajinpoensis</name>
    <dbReference type="NCBI Taxonomy" id="208199"/>
    <lineage>
        <taxon>Bacteria</taxon>
        <taxon>Bacillati</taxon>
        <taxon>Bacillota</taxon>
        <taxon>Bacilli</taxon>
        <taxon>Bacillales</taxon>
        <taxon>Guptibacillaceae</taxon>
        <taxon>Guptibacillus</taxon>
    </lineage>
</organism>
<feature type="binding site" evidence="7">
    <location>
        <position position="94"/>
    </location>
    <ligand>
        <name>4-imidazolone-5-propanoate</name>
        <dbReference type="ChEBI" id="CHEBI:77893"/>
    </ligand>
</feature>
<dbReference type="Proteomes" id="UP000310541">
    <property type="component" value="Unassembled WGS sequence"/>
</dbReference>
<dbReference type="GO" id="GO:0019557">
    <property type="term" value="P:L-histidine catabolic process to glutamate and formate"/>
    <property type="evidence" value="ECO:0007669"/>
    <property type="project" value="UniProtKB-UniPathway"/>
</dbReference>
<evidence type="ECO:0000256" key="1">
    <source>
        <dbReference type="ARBA" id="ARBA00012864"/>
    </source>
</evidence>
<dbReference type="GO" id="GO:0008270">
    <property type="term" value="F:zinc ion binding"/>
    <property type="evidence" value="ECO:0007669"/>
    <property type="project" value="UniProtKB-UniRule"/>
</dbReference>
<evidence type="ECO:0000256" key="2">
    <source>
        <dbReference type="ARBA" id="ARBA00022723"/>
    </source>
</evidence>
<dbReference type="SUPFAM" id="SSF51338">
    <property type="entry name" value="Composite domain of metallo-dependent hydrolases"/>
    <property type="match status" value="1"/>
</dbReference>
<feature type="binding site" evidence="7">
    <location>
        <position position="255"/>
    </location>
    <ligand>
        <name>Zn(2+)</name>
        <dbReference type="ChEBI" id="CHEBI:29105"/>
    </ligand>
</feature>
<dbReference type="PANTHER" id="PTHR42752">
    <property type="entry name" value="IMIDAZOLONEPROPIONASE"/>
    <property type="match status" value="1"/>
</dbReference>
<comment type="catalytic activity">
    <reaction evidence="7">
        <text>4-imidazolone-5-propanoate + H2O = N-formimidoyl-L-glutamate</text>
        <dbReference type="Rhea" id="RHEA:23660"/>
        <dbReference type="ChEBI" id="CHEBI:15377"/>
        <dbReference type="ChEBI" id="CHEBI:58928"/>
        <dbReference type="ChEBI" id="CHEBI:77893"/>
        <dbReference type="EC" id="3.5.2.7"/>
    </reaction>
</comment>
<evidence type="ECO:0000313" key="12">
    <source>
        <dbReference type="Proteomes" id="UP000310541"/>
    </source>
</evidence>
<dbReference type="CDD" id="cd01296">
    <property type="entry name" value="Imidazolone-5PH"/>
    <property type="match status" value="1"/>
</dbReference>
<keyword evidence="7" id="KW-0963">Cytoplasm</keyword>
<evidence type="ECO:0000256" key="7">
    <source>
        <dbReference type="HAMAP-Rule" id="MF_00372"/>
    </source>
</evidence>
<evidence type="ECO:0000256" key="6">
    <source>
        <dbReference type="ARBA" id="ARBA00023004"/>
    </source>
</evidence>
<keyword evidence="2 7" id="KW-0479">Metal-binding</keyword>
<comment type="pathway">
    <text evidence="7">Amino-acid degradation; L-histidine degradation into L-glutamate; N-formimidoyl-L-glutamate from L-histidine: step 3/3.</text>
</comment>
<dbReference type="GO" id="GO:0050480">
    <property type="term" value="F:imidazolonepropionase activity"/>
    <property type="evidence" value="ECO:0007669"/>
    <property type="project" value="UniProtKB-UniRule"/>
</dbReference>
<dbReference type="SUPFAM" id="SSF51556">
    <property type="entry name" value="Metallo-dependent hydrolases"/>
    <property type="match status" value="1"/>
</dbReference>
<keyword evidence="6 7" id="KW-0408">Iron</keyword>
<keyword evidence="8" id="KW-0472">Membrane</keyword>
<feature type="binding site" evidence="7">
    <location>
        <position position="190"/>
    </location>
    <ligand>
        <name>4-imidazolone-5-propanoate</name>
        <dbReference type="ChEBI" id="CHEBI:77893"/>
    </ligand>
</feature>
<feature type="binding site" evidence="7">
    <location>
        <position position="85"/>
    </location>
    <ligand>
        <name>Zn(2+)</name>
        <dbReference type="ChEBI" id="CHEBI:29105"/>
    </ligand>
</feature>
<feature type="binding site" evidence="7">
    <location>
        <position position="157"/>
    </location>
    <ligand>
        <name>N-formimidoyl-L-glutamate</name>
        <dbReference type="ChEBI" id="CHEBI:58928"/>
    </ligand>
</feature>
<protein>
    <recommendedName>
        <fullName evidence="1 7">Imidazolonepropionase</fullName>
        <ecNumber evidence="1 7">3.5.2.7</ecNumber>
    </recommendedName>
    <alternativeName>
        <fullName evidence="7">Imidazolone-5-propionate hydrolase</fullName>
    </alternativeName>
</protein>
<evidence type="ECO:0000259" key="10">
    <source>
        <dbReference type="Pfam" id="PF22039"/>
    </source>
</evidence>
<dbReference type="EMBL" id="SWFM01000002">
    <property type="protein sequence ID" value="TKD70953.1"/>
    <property type="molecule type" value="Genomic_DNA"/>
</dbReference>
<dbReference type="Gene3D" id="3.20.20.140">
    <property type="entry name" value="Metal-dependent hydrolases"/>
    <property type="match status" value="1"/>
</dbReference>
<dbReference type="InterPro" id="IPR006680">
    <property type="entry name" value="Amidohydro-rel"/>
</dbReference>
<dbReference type="GO" id="GO:0019556">
    <property type="term" value="P:L-histidine catabolic process to glutamate and formamide"/>
    <property type="evidence" value="ECO:0007669"/>
    <property type="project" value="UniProtKB-UniRule"/>
</dbReference>
<dbReference type="InterPro" id="IPR054418">
    <property type="entry name" value="MQNX/HUTI_composite_N"/>
</dbReference>
<dbReference type="RefSeq" id="WP_136947027.1">
    <property type="nucleotide sequence ID" value="NZ_SWFM01000002.1"/>
</dbReference>
<dbReference type="InterPro" id="IPR011059">
    <property type="entry name" value="Metal-dep_hydrolase_composite"/>
</dbReference>
<dbReference type="Pfam" id="PF22039">
    <property type="entry name" value="HUTI_composite_bact"/>
    <property type="match status" value="1"/>
</dbReference>
<dbReference type="HAMAP" id="MF_00372">
    <property type="entry name" value="HutI"/>
    <property type="match status" value="1"/>
</dbReference>
<dbReference type="PANTHER" id="PTHR42752:SF1">
    <property type="entry name" value="IMIDAZOLONEPROPIONASE-RELATED"/>
    <property type="match status" value="1"/>
</dbReference>
<feature type="binding site" evidence="7">
    <location>
        <position position="329"/>
    </location>
    <ligand>
        <name>Zn(2+)</name>
        <dbReference type="ChEBI" id="CHEBI:29105"/>
    </ligand>
</feature>
<comment type="similarity">
    <text evidence="7">Belongs to the metallo-dependent hydrolases superfamily. HutI family.</text>
</comment>
<comment type="cofactor">
    <cofactor evidence="7">
        <name>Zn(2+)</name>
        <dbReference type="ChEBI" id="CHEBI:29105"/>
    </cofactor>
    <cofactor evidence="7">
        <name>Fe(3+)</name>
        <dbReference type="ChEBI" id="CHEBI:29034"/>
    </cofactor>
    <text evidence="7">Binds 1 zinc or iron ion per subunit.</text>
</comment>
<dbReference type="UniPathway" id="UPA00379">
    <property type="reaction ID" value="UER00551"/>
</dbReference>
<evidence type="ECO:0000256" key="3">
    <source>
        <dbReference type="ARBA" id="ARBA00022801"/>
    </source>
</evidence>
<feature type="binding site" evidence="7">
    <location>
        <position position="255"/>
    </location>
    <ligand>
        <name>Fe(3+)</name>
        <dbReference type="ChEBI" id="CHEBI:29034"/>
    </ligand>
</feature>
<dbReference type="AlphaFoldDB" id="A0A4U1MIT5"/>
<keyword evidence="8" id="KW-1133">Transmembrane helix</keyword>
<comment type="caution">
    <text evidence="11">The sequence shown here is derived from an EMBL/GenBank/DDBJ whole genome shotgun (WGS) entry which is preliminary data.</text>
</comment>
<name>A0A4U1MIT5_9BACL</name>
<feature type="transmembrane region" description="Helical" evidence="8">
    <location>
        <begin position="290"/>
        <end position="307"/>
    </location>
</feature>
<dbReference type="Pfam" id="PF01979">
    <property type="entry name" value="Amidohydro_1"/>
    <property type="match status" value="1"/>
</dbReference>
<comment type="subcellular location">
    <subcellularLocation>
        <location evidence="7">Cytoplasm</location>
    </subcellularLocation>
</comment>
<evidence type="ECO:0000256" key="4">
    <source>
        <dbReference type="ARBA" id="ARBA00022808"/>
    </source>
</evidence>
<dbReference type="EC" id="3.5.2.7" evidence="1 7"/>
<feature type="binding site" evidence="7">
    <location>
        <position position="87"/>
    </location>
    <ligand>
        <name>Fe(3+)</name>
        <dbReference type="ChEBI" id="CHEBI:29034"/>
    </ligand>
</feature>
<feature type="binding site" evidence="7">
    <location>
        <position position="85"/>
    </location>
    <ligand>
        <name>Fe(3+)</name>
        <dbReference type="ChEBI" id="CHEBI:29034"/>
    </ligand>
</feature>
<sequence length="424" mass="45892">MKKPLFLQDANELITLKGSSSAPLVKPVESDLSLIQNGSVLIDNGTILAVGKTSELKQRFPQLTSEADVIDARGKLVTPGFVDPHTHLVFAGSREQEFAMRLKGASYLDIMHAGGGIYATTEQTRLASHQLLYEQSYERLDRLMKQGVTTVEAKSGYGLDLENEKKQLEVARELNQKHALDLVSTFMGAHAVPSSYKAAPEEFITYLIKDVMPVIAAEGLAEFNDVFCEKGVFTVEQSRRVLEAGRRLGLSPKIHADELESYGGAELAAELGAVSADHLLCASEAGMDQMATAGVVAVLLPGTAFFLQKKMANARRMIDRGVPVALSTDCNPGSSPTVSTALMMNFGCLQMGMTPAEVLVAVTINAAHAINRGSDIGSIEVGKKADLLLFSVPTHHHLHYHFGENHVERVIKNGVVRVREGMLI</sequence>
<reference evidence="11 12" key="1">
    <citation type="submission" date="2019-04" db="EMBL/GenBank/DDBJ databases">
        <title>Genome sequence of Bacillus hwajinpoensis strain Y2.</title>
        <authorList>
            <person name="Fair J.L."/>
            <person name="Maclea K.S."/>
        </authorList>
    </citation>
    <scope>NUCLEOTIDE SEQUENCE [LARGE SCALE GENOMIC DNA]</scope>
    <source>
        <strain evidence="11 12">Y2</strain>
    </source>
</reference>
<comment type="function">
    <text evidence="7">Catalyzes the hydrolytic cleavage of the carbon-nitrogen bond in imidazolone-5-propanoate to yield N-formimidoyl-L-glutamate. It is the third step in the universal histidine degradation pathway.</text>
</comment>
<feature type="binding site" evidence="7">
    <location>
        <position position="331"/>
    </location>
    <ligand>
        <name>N-formimidoyl-L-glutamate</name>
        <dbReference type="ChEBI" id="CHEBI:58928"/>
    </ligand>
</feature>
<feature type="binding site" evidence="7">
    <location>
        <position position="157"/>
    </location>
    <ligand>
        <name>4-imidazolone-5-propanoate</name>
        <dbReference type="ChEBI" id="CHEBI:77893"/>
    </ligand>
</feature>
<feature type="binding site" evidence="7">
    <location>
        <position position="258"/>
    </location>
    <ligand>
        <name>4-imidazolone-5-propanoate</name>
        <dbReference type="ChEBI" id="CHEBI:77893"/>
    </ligand>
</feature>
<dbReference type="OrthoDB" id="9776455at2"/>
<feature type="domain" description="Amidohydrolase-related" evidence="9">
    <location>
        <begin position="76"/>
        <end position="415"/>
    </location>
</feature>
<evidence type="ECO:0000313" key="11">
    <source>
        <dbReference type="EMBL" id="TKD70953.1"/>
    </source>
</evidence>
<keyword evidence="3 7" id="KW-0378">Hydrolase</keyword>
<dbReference type="FunFam" id="3.20.20.140:FF:000007">
    <property type="entry name" value="Imidazolonepropionase"/>
    <property type="match status" value="1"/>
</dbReference>
<keyword evidence="8" id="KW-0812">Transmembrane</keyword>
<keyword evidence="4 7" id="KW-0369">Histidine metabolism</keyword>
<evidence type="ECO:0000256" key="5">
    <source>
        <dbReference type="ARBA" id="ARBA00022833"/>
    </source>
</evidence>
<dbReference type="InterPro" id="IPR032466">
    <property type="entry name" value="Metal_Hydrolase"/>
</dbReference>
<dbReference type="NCBIfam" id="TIGR01224">
    <property type="entry name" value="hutI"/>
    <property type="match status" value="1"/>
</dbReference>
<feature type="binding site" evidence="7">
    <location>
        <position position="334"/>
    </location>
    <ligand>
        <name>4-imidazolone-5-propanoate</name>
        <dbReference type="ChEBI" id="CHEBI:77893"/>
    </ligand>
</feature>
<gene>
    <name evidence="7" type="primary">hutI</name>
    <name evidence="11" type="ORF">FBF83_10140</name>
</gene>
<feature type="binding site" evidence="7">
    <location>
        <position position="333"/>
    </location>
    <ligand>
        <name>N-formimidoyl-L-glutamate</name>
        <dbReference type="ChEBI" id="CHEBI:58928"/>
    </ligand>
</feature>
<proteinExistence type="inferred from homology"/>
<evidence type="ECO:0000256" key="8">
    <source>
        <dbReference type="SAM" id="Phobius"/>
    </source>
</evidence>
<feature type="domain" description="Aminodeoxyfutalosine deaminase/Imidazolonepropionase-like composite" evidence="10">
    <location>
        <begin position="40"/>
        <end position="62"/>
    </location>
</feature>